<evidence type="ECO:0000313" key="2">
    <source>
        <dbReference type="Proteomes" id="UP001201163"/>
    </source>
</evidence>
<evidence type="ECO:0008006" key="3">
    <source>
        <dbReference type="Google" id="ProtNLM"/>
    </source>
</evidence>
<gene>
    <name evidence="1" type="ORF">EDB92DRAFT_840768</name>
</gene>
<accession>A0AAD4LIG6</accession>
<proteinExistence type="predicted"/>
<dbReference type="AlphaFoldDB" id="A0AAD4LIG6"/>
<dbReference type="Proteomes" id="UP001201163">
    <property type="component" value="Unassembled WGS sequence"/>
</dbReference>
<comment type="caution">
    <text evidence="1">The sequence shown here is derived from an EMBL/GenBank/DDBJ whole genome shotgun (WGS) entry which is preliminary data.</text>
</comment>
<sequence length="562" mass="62411">MLARGDAVWMGNLKDTLNTKRRRNSLPLSHIVLQLPPELLQKIFLFLVDLYVARESLHSSGRPDWIAITYVCRYWRSAALGQPELWSSITPGFSFSWSQAMVERSAPLPMRINMHIRPFFHGGLESLAASELLAASRIRSLRLSGHPADVLEVLNRLCSPSPLVSLSLWVTRMGEPVDLPEAMCDRDTPHLRCLTFETPACIRAPVWLLAGVTHFTTSASISLHELLLPLQAMPQLQTLRVVQLLNERDDQDAPEQVPLPRVVLPRLSLLSFCDNTPRRLVIISSRIDAPPTIRRHFFWRVFLVPRWEGWGDMFTAMQAIIPTDSAPGIDDGGLRFAQVTGGHEQGSFEVWSRAGPENARANAGPFPCEDALFLFRAEWQRLRVFMPDGEGTIDELLPFFHLANLCAHLRTARIVDLAIVPETSTAIEHGTGMQDAPDVVERWQALLAALPSVKTLRLHRGGHACLSVLRALSSSAALLPHLQRVFVVQSTVRHANASDACPGGIGIYGVDANLNSAMASRKPVQANVGVVLVGCEVDEETLEELRKRARIHIGDASMYTQL</sequence>
<name>A0AAD4LIG6_9AGAM</name>
<organism evidence="1 2">
    <name type="scientific">Lactarius akahatsu</name>
    <dbReference type="NCBI Taxonomy" id="416441"/>
    <lineage>
        <taxon>Eukaryota</taxon>
        <taxon>Fungi</taxon>
        <taxon>Dikarya</taxon>
        <taxon>Basidiomycota</taxon>
        <taxon>Agaricomycotina</taxon>
        <taxon>Agaricomycetes</taxon>
        <taxon>Russulales</taxon>
        <taxon>Russulaceae</taxon>
        <taxon>Lactarius</taxon>
    </lineage>
</organism>
<reference evidence="1" key="1">
    <citation type="submission" date="2022-01" db="EMBL/GenBank/DDBJ databases">
        <title>Comparative genomics reveals a dynamic genome evolution in the ectomycorrhizal milk-cap (Lactarius) mushrooms.</title>
        <authorList>
            <consortium name="DOE Joint Genome Institute"/>
            <person name="Lebreton A."/>
            <person name="Tang N."/>
            <person name="Kuo A."/>
            <person name="LaButti K."/>
            <person name="Drula E."/>
            <person name="Barry K."/>
            <person name="Clum A."/>
            <person name="Lipzen A."/>
            <person name="Mousain D."/>
            <person name="Ng V."/>
            <person name="Wang R."/>
            <person name="Wang X."/>
            <person name="Dai Y."/>
            <person name="Henrissat B."/>
            <person name="Grigoriev I.V."/>
            <person name="Guerin-Laguette A."/>
            <person name="Yu F."/>
            <person name="Martin F.M."/>
        </authorList>
    </citation>
    <scope>NUCLEOTIDE SEQUENCE</scope>
    <source>
        <strain evidence="1">QP</strain>
    </source>
</reference>
<keyword evidence="2" id="KW-1185">Reference proteome</keyword>
<evidence type="ECO:0000313" key="1">
    <source>
        <dbReference type="EMBL" id="KAH8989728.1"/>
    </source>
</evidence>
<protein>
    <recommendedName>
        <fullName evidence="3">F-box domain-containing protein</fullName>
    </recommendedName>
</protein>
<dbReference type="Gene3D" id="1.20.1280.50">
    <property type="match status" value="1"/>
</dbReference>
<dbReference type="EMBL" id="JAKELL010000035">
    <property type="protein sequence ID" value="KAH8989728.1"/>
    <property type="molecule type" value="Genomic_DNA"/>
</dbReference>